<evidence type="ECO:0000313" key="3">
    <source>
        <dbReference type="EMBL" id="MCJ1959435.1"/>
    </source>
</evidence>
<accession>A0ABT0A8C1</accession>
<evidence type="ECO:0000313" key="4">
    <source>
        <dbReference type="Proteomes" id="UP001162802"/>
    </source>
</evidence>
<dbReference type="RefSeq" id="WP_039388108.1">
    <property type="nucleotide sequence ID" value="NZ_JALHAT010000002.1"/>
</dbReference>
<evidence type="ECO:0000256" key="1">
    <source>
        <dbReference type="SAM" id="MobiDB-lite"/>
    </source>
</evidence>
<name>A0ABT0A8C1_9SPHN</name>
<dbReference type="Proteomes" id="UP001162802">
    <property type="component" value="Unassembled WGS sequence"/>
</dbReference>
<sequence>MDHPKSNGQPGKTPGLPPEVRRDGEPGWAGGLRKLYNSVVDEPLPDSFQDLLKKLDDGDDA</sequence>
<evidence type="ECO:0000259" key="2">
    <source>
        <dbReference type="Pfam" id="PF18557"/>
    </source>
</evidence>
<dbReference type="EMBL" id="JALHAT010000002">
    <property type="protein sequence ID" value="MCJ1959435.1"/>
    <property type="molecule type" value="Genomic_DNA"/>
</dbReference>
<comment type="caution">
    <text evidence="3">The sequence shown here is derived from an EMBL/GenBank/DDBJ whole genome shotgun (WGS) entry which is preliminary data.</text>
</comment>
<feature type="region of interest" description="Disordered" evidence="1">
    <location>
        <begin position="1"/>
        <end position="29"/>
    </location>
</feature>
<reference evidence="3" key="1">
    <citation type="submission" date="2022-03" db="EMBL/GenBank/DDBJ databases">
        <title>Identification of a novel bacterium isolated from mangrove sediments.</title>
        <authorList>
            <person name="Pan X."/>
        </authorList>
    </citation>
    <scope>NUCLEOTIDE SEQUENCE</scope>
    <source>
        <strain evidence="3">B2637</strain>
    </source>
</reference>
<organism evidence="3 4">
    <name type="scientific">Novosphingobium mangrovi</name>
    <name type="common">ex Hu et al. 2023</name>
    <dbReference type="NCBI Taxonomy" id="2930094"/>
    <lineage>
        <taxon>Bacteria</taxon>
        <taxon>Pseudomonadati</taxon>
        <taxon>Pseudomonadota</taxon>
        <taxon>Alphaproteobacteria</taxon>
        <taxon>Sphingomonadales</taxon>
        <taxon>Sphingomonadaceae</taxon>
        <taxon>Novosphingobium</taxon>
    </lineage>
</organism>
<gene>
    <name evidence="3" type="ORF">MTR65_01900</name>
</gene>
<dbReference type="Pfam" id="PF18557">
    <property type="entry name" value="NepR"/>
    <property type="match status" value="1"/>
</dbReference>
<dbReference type="InterPro" id="IPR041649">
    <property type="entry name" value="NepR"/>
</dbReference>
<protein>
    <recommendedName>
        <fullName evidence="2">Anti-sigma factor NepR domain-containing protein</fullName>
    </recommendedName>
</protein>
<keyword evidence="4" id="KW-1185">Reference proteome</keyword>
<feature type="domain" description="Anti-sigma factor NepR" evidence="2">
    <location>
        <begin position="27"/>
        <end position="58"/>
    </location>
</feature>
<feature type="compositionally biased region" description="Polar residues" evidence="1">
    <location>
        <begin position="1"/>
        <end position="10"/>
    </location>
</feature>
<proteinExistence type="predicted"/>